<protein>
    <submittedName>
        <fullName evidence="2">Transposase</fullName>
    </submittedName>
</protein>
<keyword evidence="3" id="KW-1185">Reference proteome</keyword>
<feature type="compositionally biased region" description="Basic and acidic residues" evidence="1">
    <location>
        <begin position="51"/>
        <end position="61"/>
    </location>
</feature>
<evidence type="ECO:0000256" key="1">
    <source>
        <dbReference type="SAM" id="MobiDB-lite"/>
    </source>
</evidence>
<dbReference type="AlphaFoldDB" id="A0A7X0SS62"/>
<dbReference type="InterPro" id="IPR009057">
    <property type="entry name" value="Homeodomain-like_sf"/>
</dbReference>
<proteinExistence type="predicted"/>
<dbReference type="RefSeq" id="WP_185132797.1">
    <property type="nucleotide sequence ID" value="NZ_JACJVO010000042.1"/>
</dbReference>
<name>A0A7X0SS62_9BACL</name>
<evidence type="ECO:0000313" key="3">
    <source>
        <dbReference type="Proteomes" id="UP000564644"/>
    </source>
</evidence>
<dbReference type="Gene3D" id="1.10.10.10">
    <property type="entry name" value="Winged helix-like DNA-binding domain superfamily/Winged helix DNA-binding domain"/>
    <property type="match status" value="1"/>
</dbReference>
<dbReference type="Proteomes" id="UP000564644">
    <property type="component" value="Unassembled WGS sequence"/>
</dbReference>
<dbReference type="SUPFAM" id="SSF46689">
    <property type="entry name" value="Homeodomain-like"/>
    <property type="match status" value="1"/>
</dbReference>
<feature type="region of interest" description="Disordered" evidence="1">
    <location>
        <begin position="51"/>
        <end position="73"/>
    </location>
</feature>
<organism evidence="2 3">
    <name type="scientific">Cohnella zeiphila</name>
    <dbReference type="NCBI Taxonomy" id="2761120"/>
    <lineage>
        <taxon>Bacteria</taxon>
        <taxon>Bacillati</taxon>
        <taxon>Bacillota</taxon>
        <taxon>Bacilli</taxon>
        <taxon>Bacillales</taxon>
        <taxon>Paenibacillaceae</taxon>
        <taxon>Cohnella</taxon>
    </lineage>
</organism>
<evidence type="ECO:0000313" key="2">
    <source>
        <dbReference type="EMBL" id="MBB6735148.1"/>
    </source>
</evidence>
<sequence length="114" mass="13482">MRVKSRHRKVPEKKQLVERVLDGYRIEYVARTEGLHPETLREWVRQFRDEVESDMAKRKPEQSAQSPENVLAQPNDIEKKYTEAMKLLGEKELEIAILRDLLKKTNPTVLKDLK</sequence>
<dbReference type="EMBL" id="JACJVO010000042">
    <property type="protein sequence ID" value="MBB6735148.1"/>
    <property type="molecule type" value="Genomic_DNA"/>
</dbReference>
<reference evidence="2 3" key="1">
    <citation type="submission" date="2020-08" db="EMBL/GenBank/DDBJ databases">
        <title>Cohnella phylogeny.</title>
        <authorList>
            <person name="Dunlap C."/>
        </authorList>
    </citation>
    <scope>NUCLEOTIDE SEQUENCE [LARGE SCALE GENOMIC DNA]</scope>
    <source>
        <strain evidence="2 3">CBP 2801</strain>
    </source>
</reference>
<comment type="caution">
    <text evidence="2">The sequence shown here is derived from an EMBL/GenBank/DDBJ whole genome shotgun (WGS) entry which is preliminary data.</text>
</comment>
<dbReference type="Pfam" id="PF01527">
    <property type="entry name" value="HTH_Tnp_1"/>
    <property type="match status" value="1"/>
</dbReference>
<gene>
    <name evidence="2" type="ORF">H7C18_29970</name>
</gene>
<dbReference type="InterPro" id="IPR036388">
    <property type="entry name" value="WH-like_DNA-bd_sf"/>
</dbReference>
<dbReference type="GO" id="GO:0003677">
    <property type="term" value="F:DNA binding"/>
    <property type="evidence" value="ECO:0007669"/>
    <property type="project" value="InterPro"/>
</dbReference>
<dbReference type="GO" id="GO:0006313">
    <property type="term" value="P:DNA transposition"/>
    <property type="evidence" value="ECO:0007669"/>
    <property type="project" value="InterPro"/>
</dbReference>
<dbReference type="GO" id="GO:0004803">
    <property type="term" value="F:transposase activity"/>
    <property type="evidence" value="ECO:0007669"/>
    <property type="project" value="InterPro"/>
</dbReference>
<accession>A0A7X0SS62</accession>
<dbReference type="InterPro" id="IPR002514">
    <property type="entry name" value="Transposase_8"/>
</dbReference>